<dbReference type="OMA" id="GYHIKCK"/>
<feature type="compositionally biased region" description="Polar residues" evidence="2">
    <location>
        <begin position="216"/>
        <end position="227"/>
    </location>
</feature>
<feature type="coiled-coil region" evidence="1">
    <location>
        <begin position="549"/>
        <end position="576"/>
    </location>
</feature>
<feature type="region of interest" description="Disordered" evidence="2">
    <location>
        <begin position="90"/>
        <end position="136"/>
    </location>
</feature>
<name>A0A8S9A0Z1_SORMA</name>
<feature type="compositionally biased region" description="Low complexity" evidence="2">
    <location>
        <begin position="202"/>
        <end position="215"/>
    </location>
</feature>
<dbReference type="Proteomes" id="UP000433876">
    <property type="component" value="Unassembled WGS sequence"/>
</dbReference>
<comment type="caution">
    <text evidence="3">The sequence shown here is derived from an EMBL/GenBank/DDBJ whole genome shotgun (WGS) entry which is preliminary data.</text>
</comment>
<evidence type="ECO:0000313" key="4">
    <source>
        <dbReference type="Proteomes" id="UP000433876"/>
    </source>
</evidence>
<evidence type="ECO:0000313" key="3">
    <source>
        <dbReference type="EMBL" id="KAA8634491.1"/>
    </source>
</evidence>
<feature type="compositionally biased region" description="Basic and acidic residues" evidence="2">
    <location>
        <begin position="97"/>
        <end position="106"/>
    </location>
</feature>
<gene>
    <name evidence="3" type="ORF">SMACR_07515</name>
</gene>
<accession>A0A8S9A0Z1</accession>
<dbReference type="AlphaFoldDB" id="A0A8S9A0Z1"/>
<evidence type="ECO:0000256" key="2">
    <source>
        <dbReference type="SAM" id="MobiDB-lite"/>
    </source>
</evidence>
<dbReference type="EMBL" id="NMPR01000022">
    <property type="protein sequence ID" value="KAA8634491.1"/>
    <property type="molecule type" value="Genomic_DNA"/>
</dbReference>
<feature type="compositionally biased region" description="Polar residues" evidence="2">
    <location>
        <begin position="307"/>
        <end position="325"/>
    </location>
</feature>
<dbReference type="VEuPathDB" id="FungiDB:SMAC_07515"/>
<feature type="region of interest" description="Disordered" evidence="2">
    <location>
        <begin position="307"/>
        <end position="330"/>
    </location>
</feature>
<sequence length="658" mass="71946">MMVRIEDMKPMLMNVNGEDVPLPNRFTFDIRPKCFKSDYSDDSSSSSVFGELRRVIDPQILSGKVASRWLDTNHDLSDDIQAILNTPRAVPTADEPPLEHETRHQDASAAANPPEDSKDSMGAPEISEAQPQDDEEQRFRNMINRLQKRLPTPSLVKPRVPSIKLQPADPAILSAKLKDGAVFENAHLSRVTVIHPERKGGSSDSGYASASNPSSTIHYSTPENSMDSQDEPVADTKRGLEPQSATKKLNPAAAEFKISTDSVHLPVFTPKKLSRGPLTSLLFNPSPDAPVAGSIPPVDRLQTAETNQEASTGVDMVQTQQSSPIKSGAKTKHRKAFQVPPTQHPSNPVLASVNPMTGTHSSLSLQPQKPSTGLPFFPAPWMGGPGLGNFGTFPPSAGPSMAVPPFNMQPLNMAASLGTGTLLPSMRPPIPPFAPAPIGGLGSVYPQAAVSAMPTVQPSIPLTGAGQPAQPGPKADRPYFPVTTKPRVPDPIKQQQYEEYLEWRKANEPGYHIKCKIRQANRIVRQHQHQVEPTKLEEPGLTLEWKVRAEEAKTVVREMEARRAEEKRLKQKLVAEEFKAKVIERVMADVVKKDDKEVSAKNDNKVPEKKMEGKHALEKIIEKVTEDKVTTGEIAEQTPCDMGIAEKKMEVIKEGVTA</sequence>
<organism evidence="3 4">
    <name type="scientific">Sordaria macrospora</name>
    <dbReference type="NCBI Taxonomy" id="5147"/>
    <lineage>
        <taxon>Eukaryota</taxon>
        <taxon>Fungi</taxon>
        <taxon>Dikarya</taxon>
        <taxon>Ascomycota</taxon>
        <taxon>Pezizomycotina</taxon>
        <taxon>Sordariomycetes</taxon>
        <taxon>Sordariomycetidae</taxon>
        <taxon>Sordariales</taxon>
        <taxon>Sordariaceae</taxon>
        <taxon>Sordaria</taxon>
    </lineage>
</organism>
<proteinExistence type="predicted"/>
<evidence type="ECO:0000256" key="1">
    <source>
        <dbReference type="SAM" id="Coils"/>
    </source>
</evidence>
<protein>
    <submittedName>
        <fullName evidence="3">Uncharacterized protein</fullName>
    </submittedName>
</protein>
<keyword evidence="1" id="KW-0175">Coiled coil</keyword>
<reference evidence="3 4" key="1">
    <citation type="submission" date="2017-07" db="EMBL/GenBank/DDBJ databases">
        <title>Genome sequence of the Sordaria macrospora wild type strain R19027.</title>
        <authorList>
            <person name="Nowrousian M."/>
            <person name="Teichert I."/>
            <person name="Kueck U."/>
        </authorList>
    </citation>
    <scope>NUCLEOTIDE SEQUENCE [LARGE SCALE GENOMIC DNA]</scope>
    <source>
        <strain evidence="3 4">R19027</strain>
        <tissue evidence="3">Mycelium</tissue>
    </source>
</reference>
<feature type="region of interest" description="Disordered" evidence="2">
    <location>
        <begin position="194"/>
        <end position="248"/>
    </location>
</feature>
<feature type="region of interest" description="Disordered" evidence="2">
    <location>
        <begin position="464"/>
        <end position="488"/>
    </location>
</feature>